<keyword evidence="2" id="KW-0812">Transmembrane</keyword>
<dbReference type="InterPro" id="IPR056635">
    <property type="entry name" value="DUF7733"/>
</dbReference>
<dbReference type="PANTHER" id="PTHR33829">
    <property type="entry name" value="OSJNBA0044M19.10 PROTEIN"/>
    <property type="match status" value="1"/>
</dbReference>
<feature type="domain" description="DUF7733" evidence="3">
    <location>
        <begin position="39"/>
        <end position="138"/>
    </location>
</feature>
<feature type="transmembrane region" description="Helical" evidence="2">
    <location>
        <begin position="177"/>
        <end position="203"/>
    </location>
</feature>
<evidence type="ECO:0000313" key="4">
    <source>
        <dbReference type="EMBL" id="EEC77169.1"/>
    </source>
</evidence>
<evidence type="ECO:0000313" key="5">
    <source>
        <dbReference type="Proteomes" id="UP000007015"/>
    </source>
</evidence>
<dbReference type="Proteomes" id="UP000007015">
    <property type="component" value="Chromosome 4"/>
</dbReference>
<sequence>MSGMSLAVGPRTSGTDDTAAERGQQQPSTMLGGVMGSLRVIELQLVAFIMVFSASGLVPLIDLAFPVANNLYLLLLSRLSFPPLHSTLPSSSSSSQEIFRGSTWFQAYVVLGTTVGLFLPLAHVLGGFARGDDGAVRALVPLLYTVRRVFVAVDWVYDAWGNRAAAAAPQEAVAWMWFGRYLAVANLVYFSTNLLVFLIPKFLPRSFEKYFRMRDEVYAETAEDRHAAAATVAAKPVESKKAD</sequence>
<dbReference type="PANTHER" id="PTHR33829:SF2">
    <property type="entry name" value="OS04G0386700 PROTEIN"/>
    <property type="match status" value="1"/>
</dbReference>
<name>B8AT71_ORYSI</name>
<dbReference type="Gramene" id="BGIOSGA016268-TA">
    <property type="protein sequence ID" value="BGIOSGA016268-PA"/>
    <property type="gene ID" value="BGIOSGA016268"/>
</dbReference>
<dbReference type="STRING" id="39946.B8AT71"/>
<dbReference type="Pfam" id="PF24867">
    <property type="entry name" value="DUF7733"/>
    <property type="match status" value="1"/>
</dbReference>
<dbReference type="EMBL" id="CM000129">
    <property type="protein sequence ID" value="EEC77169.1"/>
    <property type="molecule type" value="Genomic_DNA"/>
</dbReference>
<feature type="region of interest" description="Disordered" evidence="1">
    <location>
        <begin position="1"/>
        <end position="28"/>
    </location>
</feature>
<feature type="transmembrane region" description="Helical" evidence="2">
    <location>
        <begin position="105"/>
        <end position="126"/>
    </location>
</feature>
<gene>
    <name evidence="4" type="ORF">OsI_15650</name>
</gene>
<keyword evidence="2" id="KW-0472">Membrane</keyword>
<dbReference type="HOGENOM" id="CLU_067222_1_0_1"/>
<evidence type="ECO:0000259" key="3">
    <source>
        <dbReference type="Pfam" id="PF24867"/>
    </source>
</evidence>
<proteinExistence type="predicted"/>
<feature type="transmembrane region" description="Helical" evidence="2">
    <location>
        <begin position="45"/>
        <end position="68"/>
    </location>
</feature>
<reference evidence="4 5" key="1">
    <citation type="journal article" date="2005" name="PLoS Biol.">
        <title>The genomes of Oryza sativa: a history of duplications.</title>
        <authorList>
            <person name="Yu J."/>
            <person name="Wang J."/>
            <person name="Lin W."/>
            <person name="Li S."/>
            <person name="Li H."/>
            <person name="Zhou J."/>
            <person name="Ni P."/>
            <person name="Dong W."/>
            <person name="Hu S."/>
            <person name="Zeng C."/>
            <person name="Zhang J."/>
            <person name="Zhang Y."/>
            <person name="Li R."/>
            <person name="Xu Z."/>
            <person name="Li S."/>
            <person name="Li X."/>
            <person name="Zheng H."/>
            <person name="Cong L."/>
            <person name="Lin L."/>
            <person name="Yin J."/>
            <person name="Geng J."/>
            <person name="Li G."/>
            <person name="Shi J."/>
            <person name="Liu J."/>
            <person name="Lv H."/>
            <person name="Li J."/>
            <person name="Wang J."/>
            <person name="Deng Y."/>
            <person name="Ran L."/>
            <person name="Shi X."/>
            <person name="Wang X."/>
            <person name="Wu Q."/>
            <person name="Li C."/>
            <person name="Ren X."/>
            <person name="Wang J."/>
            <person name="Wang X."/>
            <person name="Li D."/>
            <person name="Liu D."/>
            <person name="Zhang X."/>
            <person name="Ji Z."/>
            <person name="Zhao W."/>
            <person name="Sun Y."/>
            <person name="Zhang Z."/>
            <person name="Bao J."/>
            <person name="Han Y."/>
            <person name="Dong L."/>
            <person name="Ji J."/>
            <person name="Chen P."/>
            <person name="Wu S."/>
            <person name="Liu J."/>
            <person name="Xiao Y."/>
            <person name="Bu D."/>
            <person name="Tan J."/>
            <person name="Yang L."/>
            <person name="Ye C."/>
            <person name="Zhang J."/>
            <person name="Xu J."/>
            <person name="Zhou Y."/>
            <person name="Yu Y."/>
            <person name="Zhang B."/>
            <person name="Zhuang S."/>
            <person name="Wei H."/>
            <person name="Liu B."/>
            <person name="Lei M."/>
            <person name="Yu H."/>
            <person name="Li Y."/>
            <person name="Xu H."/>
            <person name="Wei S."/>
            <person name="He X."/>
            <person name="Fang L."/>
            <person name="Zhang Z."/>
            <person name="Zhang Y."/>
            <person name="Huang X."/>
            <person name="Su Z."/>
            <person name="Tong W."/>
            <person name="Li J."/>
            <person name="Tong Z."/>
            <person name="Li S."/>
            <person name="Ye J."/>
            <person name="Wang L."/>
            <person name="Fang L."/>
            <person name="Lei T."/>
            <person name="Chen C."/>
            <person name="Chen H."/>
            <person name="Xu Z."/>
            <person name="Li H."/>
            <person name="Huang H."/>
            <person name="Zhang F."/>
            <person name="Xu H."/>
            <person name="Li N."/>
            <person name="Zhao C."/>
            <person name="Li S."/>
            <person name="Dong L."/>
            <person name="Huang Y."/>
            <person name="Li L."/>
            <person name="Xi Y."/>
            <person name="Qi Q."/>
            <person name="Li W."/>
            <person name="Zhang B."/>
            <person name="Hu W."/>
            <person name="Zhang Y."/>
            <person name="Tian X."/>
            <person name="Jiao Y."/>
            <person name="Liang X."/>
            <person name="Jin J."/>
            <person name="Gao L."/>
            <person name="Zheng W."/>
            <person name="Hao B."/>
            <person name="Liu S."/>
            <person name="Wang W."/>
            <person name="Yuan L."/>
            <person name="Cao M."/>
            <person name="McDermott J."/>
            <person name="Samudrala R."/>
            <person name="Wang J."/>
            <person name="Wong G.K."/>
            <person name="Yang H."/>
        </authorList>
    </citation>
    <scope>NUCLEOTIDE SEQUENCE [LARGE SCALE GENOMIC DNA]</scope>
    <source>
        <strain evidence="5">cv. 93-11</strain>
    </source>
</reference>
<dbReference type="AlphaFoldDB" id="B8AT71"/>
<evidence type="ECO:0000256" key="1">
    <source>
        <dbReference type="SAM" id="MobiDB-lite"/>
    </source>
</evidence>
<protein>
    <recommendedName>
        <fullName evidence="3">DUF7733 domain-containing protein</fullName>
    </recommendedName>
</protein>
<dbReference type="OMA" id="YDVWANR"/>
<keyword evidence="5" id="KW-1185">Reference proteome</keyword>
<accession>B8AT71</accession>
<organism evidence="4 5">
    <name type="scientific">Oryza sativa subsp. indica</name>
    <name type="common">Rice</name>
    <dbReference type="NCBI Taxonomy" id="39946"/>
    <lineage>
        <taxon>Eukaryota</taxon>
        <taxon>Viridiplantae</taxon>
        <taxon>Streptophyta</taxon>
        <taxon>Embryophyta</taxon>
        <taxon>Tracheophyta</taxon>
        <taxon>Spermatophyta</taxon>
        <taxon>Magnoliopsida</taxon>
        <taxon>Liliopsida</taxon>
        <taxon>Poales</taxon>
        <taxon>Poaceae</taxon>
        <taxon>BOP clade</taxon>
        <taxon>Oryzoideae</taxon>
        <taxon>Oryzeae</taxon>
        <taxon>Oryzinae</taxon>
        <taxon>Oryza</taxon>
        <taxon>Oryza sativa</taxon>
    </lineage>
</organism>
<keyword evidence="2" id="KW-1133">Transmembrane helix</keyword>
<evidence type="ECO:0000256" key="2">
    <source>
        <dbReference type="SAM" id="Phobius"/>
    </source>
</evidence>